<dbReference type="PIRSF" id="PIRSF038995">
    <property type="entry name" value="SRP68"/>
    <property type="match status" value="1"/>
</dbReference>
<comment type="function">
    <text evidence="12">Component of the signal recognition particle (SRP) complex, a ribonucleoprotein complex that mediates the cotranslational targeting of secretory and membrane proteins to the endoplasmic reticulum (ER). The SRP complex interacts with the signal sequence in nascent secretory and membrane proteins and directs them to the membrane of the ER.</text>
</comment>
<keyword evidence="6" id="KW-0256">Endoplasmic reticulum</keyword>
<dbReference type="GO" id="GO:0005786">
    <property type="term" value="C:signal recognition particle, endoplasmic reticulum targeting"/>
    <property type="evidence" value="ECO:0007669"/>
    <property type="project" value="UniProtKB-KW"/>
</dbReference>
<keyword evidence="14" id="KW-1185">Reference proteome</keyword>
<keyword evidence="8 12" id="KW-0733">Signal recognition particle</keyword>
<evidence type="ECO:0000256" key="10">
    <source>
        <dbReference type="ARBA" id="ARBA00023274"/>
    </source>
</evidence>
<dbReference type="CDD" id="cd15481">
    <property type="entry name" value="SRP68-RBD"/>
    <property type="match status" value="1"/>
</dbReference>
<dbReference type="InterPro" id="IPR026258">
    <property type="entry name" value="SRP68"/>
</dbReference>
<reference evidence="13" key="2">
    <citation type="submission" date="2023-05" db="EMBL/GenBank/DDBJ databases">
        <authorList>
            <person name="Fouks B."/>
        </authorList>
    </citation>
    <scope>NUCLEOTIDE SEQUENCE</scope>
    <source>
        <strain evidence="13">Stay&amp;Tobe</strain>
        <tissue evidence="13">Testes</tissue>
    </source>
</reference>
<dbReference type="GO" id="GO:0008312">
    <property type="term" value="F:7S RNA binding"/>
    <property type="evidence" value="ECO:0007669"/>
    <property type="project" value="InterPro"/>
</dbReference>
<comment type="similarity">
    <text evidence="4 12">Belongs to the SRP68 family.</text>
</comment>
<dbReference type="EMBL" id="JASPKZ010004937">
    <property type="protein sequence ID" value="KAJ9589490.1"/>
    <property type="molecule type" value="Genomic_DNA"/>
</dbReference>
<dbReference type="GO" id="GO:0005730">
    <property type="term" value="C:nucleolus"/>
    <property type="evidence" value="ECO:0007669"/>
    <property type="project" value="UniProtKB-SubCell"/>
</dbReference>
<dbReference type="FunFam" id="1.10.3450.40:FF:000001">
    <property type="entry name" value="Signal recognition particle subunit SRP68"/>
    <property type="match status" value="1"/>
</dbReference>
<dbReference type="InterPro" id="IPR038253">
    <property type="entry name" value="SRP68_N_sf"/>
</dbReference>
<dbReference type="PANTHER" id="PTHR12860">
    <property type="entry name" value="SIGNAL RECOGNITION PARTICLE 68 KDA PROTEIN"/>
    <property type="match status" value="1"/>
</dbReference>
<evidence type="ECO:0000256" key="9">
    <source>
        <dbReference type="ARBA" id="ARBA00023242"/>
    </source>
</evidence>
<dbReference type="Proteomes" id="UP001233999">
    <property type="component" value="Unassembled WGS sequence"/>
</dbReference>
<dbReference type="GO" id="GO:0006614">
    <property type="term" value="P:SRP-dependent cotranslational protein targeting to membrane"/>
    <property type="evidence" value="ECO:0007669"/>
    <property type="project" value="InterPro"/>
</dbReference>
<dbReference type="GO" id="GO:0005829">
    <property type="term" value="C:cytosol"/>
    <property type="evidence" value="ECO:0007669"/>
    <property type="project" value="UniProtKB-ARBA"/>
</dbReference>
<evidence type="ECO:0000256" key="11">
    <source>
        <dbReference type="ARBA" id="ARBA00029498"/>
    </source>
</evidence>
<organism evidence="13 14">
    <name type="scientific">Diploptera punctata</name>
    <name type="common">Pacific beetle cockroach</name>
    <dbReference type="NCBI Taxonomy" id="6984"/>
    <lineage>
        <taxon>Eukaryota</taxon>
        <taxon>Metazoa</taxon>
        <taxon>Ecdysozoa</taxon>
        <taxon>Arthropoda</taxon>
        <taxon>Hexapoda</taxon>
        <taxon>Insecta</taxon>
        <taxon>Pterygota</taxon>
        <taxon>Neoptera</taxon>
        <taxon>Polyneoptera</taxon>
        <taxon>Dictyoptera</taxon>
        <taxon>Blattodea</taxon>
        <taxon>Blaberoidea</taxon>
        <taxon>Blaberidae</taxon>
        <taxon>Diplopterinae</taxon>
        <taxon>Diploptera</taxon>
    </lineage>
</organism>
<evidence type="ECO:0000256" key="2">
    <source>
        <dbReference type="ARBA" id="ARBA00004496"/>
    </source>
</evidence>
<accession>A0AAD7ZYY1</accession>
<evidence type="ECO:0000256" key="4">
    <source>
        <dbReference type="ARBA" id="ARBA00009352"/>
    </source>
</evidence>
<dbReference type="Pfam" id="PF16969">
    <property type="entry name" value="SRP68"/>
    <property type="match status" value="1"/>
</dbReference>
<evidence type="ECO:0000256" key="5">
    <source>
        <dbReference type="ARBA" id="ARBA00022490"/>
    </source>
</evidence>
<comment type="caution">
    <text evidence="13">The sequence shown here is derived from an EMBL/GenBank/DDBJ whole genome shotgun (WGS) entry which is preliminary data.</text>
</comment>
<evidence type="ECO:0000256" key="1">
    <source>
        <dbReference type="ARBA" id="ARBA00004240"/>
    </source>
</evidence>
<dbReference type="PANTHER" id="PTHR12860:SF0">
    <property type="entry name" value="SIGNAL RECOGNITION PARTICLE SUBUNIT SRP68"/>
    <property type="match status" value="1"/>
</dbReference>
<evidence type="ECO:0000256" key="8">
    <source>
        <dbReference type="ARBA" id="ARBA00023135"/>
    </source>
</evidence>
<dbReference type="GO" id="GO:0005783">
    <property type="term" value="C:endoplasmic reticulum"/>
    <property type="evidence" value="ECO:0007669"/>
    <property type="project" value="UniProtKB-SubCell"/>
</dbReference>
<dbReference type="Gene3D" id="1.10.3450.40">
    <property type="entry name" value="Signal recognition particle, SRP68 subunit, RNA-binding domain"/>
    <property type="match status" value="1"/>
</dbReference>
<dbReference type="GO" id="GO:0030942">
    <property type="term" value="F:endoplasmic reticulum signal peptide binding"/>
    <property type="evidence" value="ECO:0007669"/>
    <property type="project" value="InterPro"/>
</dbReference>
<evidence type="ECO:0000256" key="6">
    <source>
        <dbReference type="ARBA" id="ARBA00022824"/>
    </source>
</evidence>
<comment type="subcellular location">
    <subcellularLocation>
        <location evidence="2 12">Cytoplasm</location>
    </subcellularLocation>
    <subcellularLocation>
        <location evidence="1">Endoplasmic reticulum</location>
    </subcellularLocation>
    <subcellularLocation>
        <location evidence="3">Nucleus</location>
        <location evidence="3">Nucleolus</location>
    </subcellularLocation>
</comment>
<evidence type="ECO:0000256" key="3">
    <source>
        <dbReference type="ARBA" id="ARBA00004604"/>
    </source>
</evidence>
<evidence type="ECO:0000256" key="12">
    <source>
        <dbReference type="PIRNR" id="PIRNR038995"/>
    </source>
</evidence>
<keyword evidence="5 12" id="KW-0963">Cytoplasm</keyword>
<evidence type="ECO:0000256" key="7">
    <source>
        <dbReference type="ARBA" id="ARBA00022884"/>
    </source>
</evidence>
<name>A0AAD7ZYY1_DIPPU</name>
<sequence>MVVQEEVSGDTKIENNNELQNPEAVPEPVFTIEILKIIKDTQQQHGLRHSDYQRYRGYCSRRIRRLRKVLHVTQGDKRHFKKKDISEAMLKDERKVLIHSIMMTERAWSYAMQLRQEANTEPRKKFHLISRLRKAATYSLQLQTFSKCDARTKLEAQAYVAWIHGSLHFELQMWKPAMENLKKAQMVYEKLALALPEEEQYIYKSRVEELAPSLRFCAYNIGDESAIDDLLQMRGHGQGDLLANLISLISNRRSEVMCEVEWRGHAVPVRPERVRGFLLSEQQMDNSLSRAADNAAKITLLETLLLDCKDAVAAVKDELKNDPNTKNRTAGGPLTTLQQLLSYLMHIRLTRTIQRNLLMVESAQATLSDKNEFTIYKGGEGRRTRPQDLTRLFEIILQNYCELQQLPGLEDDMKYQQEIDTKIKAYRAFRRQYMTLKALFGLRRWREGMALYQRAEQYVKEALGASNATAALDNKLRSDLQNLKRDIEGQVFSAHAHSVLEGEGQDEDGIAQLGTKASYKSKKPLCDRLGEYREDPSLTSRMPNVYKLPPEMRPIPCKPLFFDLAFNFVEFPSLDDKIEAAAGGKKGGAGLTGFVKGLWGWGGSAKK</sequence>
<proteinExistence type="inferred from homology"/>
<gene>
    <name evidence="13" type="ORF">L9F63_017307</name>
</gene>
<dbReference type="InterPro" id="IPR034652">
    <property type="entry name" value="SRP68-RBD"/>
</dbReference>
<evidence type="ECO:0000313" key="13">
    <source>
        <dbReference type="EMBL" id="KAJ9589490.1"/>
    </source>
</evidence>
<dbReference type="GO" id="GO:0005047">
    <property type="term" value="F:signal recognition particle binding"/>
    <property type="evidence" value="ECO:0007669"/>
    <property type="project" value="InterPro"/>
</dbReference>
<keyword evidence="7 12" id="KW-0694">RNA-binding</keyword>
<evidence type="ECO:0000313" key="14">
    <source>
        <dbReference type="Proteomes" id="UP001233999"/>
    </source>
</evidence>
<protein>
    <recommendedName>
        <fullName evidence="11 12">Signal recognition particle subunit SRP68</fullName>
        <shortName evidence="12">SRP68</shortName>
    </recommendedName>
</protein>
<dbReference type="AlphaFoldDB" id="A0AAD7ZYY1"/>
<reference evidence="13" key="1">
    <citation type="journal article" date="2023" name="IScience">
        <title>Live-bearing cockroach genome reveals convergent evolutionary mechanisms linked to viviparity in insects and beyond.</title>
        <authorList>
            <person name="Fouks B."/>
            <person name="Harrison M.C."/>
            <person name="Mikhailova A.A."/>
            <person name="Marchal E."/>
            <person name="English S."/>
            <person name="Carruthers M."/>
            <person name="Jennings E.C."/>
            <person name="Chiamaka E.L."/>
            <person name="Frigard R.A."/>
            <person name="Pippel M."/>
            <person name="Attardo G.M."/>
            <person name="Benoit J.B."/>
            <person name="Bornberg-Bauer E."/>
            <person name="Tobe S.S."/>
        </authorList>
    </citation>
    <scope>NUCLEOTIDE SEQUENCE</scope>
    <source>
        <strain evidence="13">Stay&amp;Tobe</strain>
    </source>
</reference>
<keyword evidence="9" id="KW-0539">Nucleus</keyword>
<keyword evidence="10 12" id="KW-0687">Ribonucleoprotein</keyword>